<evidence type="ECO:0000256" key="2">
    <source>
        <dbReference type="ARBA" id="ARBA00022448"/>
    </source>
</evidence>
<dbReference type="Gene3D" id="1.20.1110.10">
    <property type="entry name" value="Calcium-transporting ATPase, transmembrane domain"/>
    <property type="match status" value="1"/>
</dbReference>
<dbReference type="PANTHER" id="PTHR24093:SF253">
    <property type="entry name" value="PLASMA MEMBRANE CALCIUM-TRANSPORTING ATPASE MCA-1"/>
    <property type="match status" value="1"/>
</dbReference>
<dbReference type="CDD" id="cd02081">
    <property type="entry name" value="P-type_ATPase_Ca_PMCA-like"/>
    <property type="match status" value="1"/>
</dbReference>
<dbReference type="InterPro" id="IPR006068">
    <property type="entry name" value="ATPase_P-typ_cation-transptr_C"/>
</dbReference>
<keyword evidence="11 14" id="KW-1133">Transmembrane helix</keyword>
<keyword evidence="3 14" id="KW-0109">Calcium transport</keyword>
<keyword evidence="9" id="KW-0460">Magnesium</keyword>
<protein>
    <recommendedName>
        <fullName evidence="14">Calcium-transporting ATPase</fullName>
        <ecNumber evidence="14">7.2.2.10</ecNumber>
    </recommendedName>
</protein>
<dbReference type="SUPFAM" id="SSF81660">
    <property type="entry name" value="Metal cation-transporting ATPase, ATP-binding domain N"/>
    <property type="match status" value="1"/>
</dbReference>
<comment type="caution">
    <text evidence="14">Lacks conserved residue(s) required for the propagation of feature annotation.</text>
</comment>
<dbReference type="InterPro" id="IPR006408">
    <property type="entry name" value="P-type_ATPase_IIB"/>
</dbReference>
<reference evidence="17" key="2">
    <citation type="submission" date="2022-06" db="UniProtKB">
        <authorList>
            <consortium name="EnsemblMetazoa"/>
        </authorList>
    </citation>
    <scope>IDENTIFICATION</scope>
    <source>
        <strain evidence="17">DF5081</strain>
    </source>
</reference>
<feature type="transmembrane region" description="Helical" evidence="14">
    <location>
        <begin position="103"/>
        <end position="120"/>
    </location>
</feature>
<feature type="transmembrane region" description="Helical" evidence="14">
    <location>
        <begin position="166"/>
        <end position="186"/>
    </location>
</feature>
<dbReference type="InterPro" id="IPR044492">
    <property type="entry name" value="P_typ_ATPase_HD_dom"/>
</dbReference>
<dbReference type="Gene3D" id="2.70.150.10">
    <property type="entry name" value="Calcium-transporting ATPase, cytoplasmic transduction domain A"/>
    <property type="match status" value="1"/>
</dbReference>
<keyword evidence="4 14" id="KW-0812">Transmembrane</keyword>
<dbReference type="InterPro" id="IPR001757">
    <property type="entry name" value="P_typ_ATPase"/>
</dbReference>
<evidence type="ECO:0000256" key="12">
    <source>
        <dbReference type="ARBA" id="ARBA00023065"/>
    </source>
</evidence>
<dbReference type="PRINTS" id="PR00119">
    <property type="entry name" value="CATATPASE"/>
</dbReference>
<evidence type="ECO:0000256" key="5">
    <source>
        <dbReference type="ARBA" id="ARBA00022723"/>
    </source>
</evidence>
<dbReference type="GO" id="GO:0005524">
    <property type="term" value="F:ATP binding"/>
    <property type="evidence" value="ECO:0007669"/>
    <property type="project" value="UniProtKB-KW"/>
</dbReference>
<dbReference type="GO" id="GO:0005516">
    <property type="term" value="F:calmodulin binding"/>
    <property type="evidence" value="ECO:0007669"/>
    <property type="project" value="EnsemblMetazoa"/>
</dbReference>
<dbReference type="SFLD" id="SFLDF00027">
    <property type="entry name" value="p-type_atpase"/>
    <property type="match status" value="1"/>
</dbReference>
<keyword evidence="7 14" id="KW-0106">Calcium</keyword>
<dbReference type="FunFam" id="1.20.1110.10:FF:000001">
    <property type="entry name" value="Calcium-transporting ATPase"/>
    <property type="match status" value="1"/>
</dbReference>
<dbReference type="GO" id="GO:0016887">
    <property type="term" value="F:ATP hydrolysis activity"/>
    <property type="evidence" value="ECO:0007669"/>
    <property type="project" value="InterPro"/>
</dbReference>
<evidence type="ECO:0000256" key="15">
    <source>
        <dbReference type="SAM" id="MobiDB-lite"/>
    </source>
</evidence>
<feature type="transmembrane region" description="Helical" evidence="14">
    <location>
        <begin position="1049"/>
        <end position="1072"/>
    </location>
</feature>
<dbReference type="PROSITE" id="PS00154">
    <property type="entry name" value="ATPASE_E1_E2"/>
    <property type="match status" value="1"/>
</dbReference>
<feature type="compositionally biased region" description="Low complexity" evidence="15">
    <location>
        <begin position="318"/>
        <end position="345"/>
    </location>
</feature>
<dbReference type="InterPro" id="IPR023298">
    <property type="entry name" value="ATPase_P-typ_TM_dom_sf"/>
</dbReference>
<dbReference type="SUPFAM" id="SSF81665">
    <property type="entry name" value="Calcium ATPase, transmembrane domain M"/>
    <property type="match status" value="1"/>
</dbReference>
<comment type="function">
    <text evidence="14">Catalyzes the hydrolysis of ATP coupled with the transport of calcium.</text>
</comment>
<feature type="transmembrane region" description="Helical" evidence="14">
    <location>
        <begin position="871"/>
        <end position="889"/>
    </location>
</feature>
<feature type="transmembrane region" description="Helical" evidence="14">
    <location>
        <begin position="980"/>
        <end position="999"/>
    </location>
</feature>
<accession>A0A8R1I730</accession>
<feature type="transmembrane region" description="Helical" evidence="14">
    <location>
        <begin position="364"/>
        <end position="387"/>
    </location>
</feature>
<dbReference type="Pfam" id="PF00122">
    <property type="entry name" value="E1-E2_ATPase"/>
    <property type="match status" value="1"/>
</dbReference>
<proteinExistence type="inferred from homology"/>
<dbReference type="NCBIfam" id="TIGR01517">
    <property type="entry name" value="ATPase-IIB_Ca"/>
    <property type="match status" value="1"/>
</dbReference>
<dbReference type="Pfam" id="PF00690">
    <property type="entry name" value="Cation_ATPase_N"/>
    <property type="match status" value="1"/>
</dbReference>
<dbReference type="FunFam" id="1.20.1110.10:FF:000013">
    <property type="entry name" value="Calcium-transporting ATPase"/>
    <property type="match status" value="1"/>
</dbReference>
<evidence type="ECO:0000256" key="7">
    <source>
        <dbReference type="ARBA" id="ARBA00022837"/>
    </source>
</evidence>
<keyword evidence="5" id="KW-0479">Metal-binding</keyword>
<dbReference type="SMART" id="SM00831">
    <property type="entry name" value="Cation_ATPase_N"/>
    <property type="match status" value="1"/>
</dbReference>
<dbReference type="FunFam" id="2.70.150.10:FF:000001">
    <property type="entry name" value="Calcium-transporting ATPase"/>
    <property type="match status" value="1"/>
</dbReference>
<comment type="catalytic activity">
    <reaction evidence="14">
        <text>Ca(2+)(in) + ATP + H2O = Ca(2+)(out) + ADP + phosphate + H(+)</text>
        <dbReference type="Rhea" id="RHEA:18105"/>
        <dbReference type="ChEBI" id="CHEBI:15377"/>
        <dbReference type="ChEBI" id="CHEBI:15378"/>
        <dbReference type="ChEBI" id="CHEBI:29108"/>
        <dbReference type="ChEBI" id="CHEBI:30616"/>
        <dbReference type="ChEBI" id="CHEBI:43474"/>
        <dbReference type="ChEBI" id="CHEBI:456216"/>
        <dbReference type="EC" id="7.2.2.10"/>
    </reaction>
</comment>
<dbReference type="FunFam" id="3.40.1110.10:FF:000060">
    <property type="entry name" value="Calcium-transporting ATPase"/>
    <property type="match status" value="1"/>
</dbReference>
<keyword evidence="18" id="KW-1185">Reference proteome</keyword>
<dbReference type="GO" id="GO:0051480">
    <property type="term" value="P:regulation of cytosolic calcium ion concentration"/>
    <property type="evidence" value="ECO:0007669"/>
    <property type="project" value="TreeGrafter"/>
</dbReference>
<keyword evidence="10" id="KW-1278">Translocase</keyword>
<evidence type="ECO:0000256" key="8">
    <source>
        <dbReference type="ARBA" id="ARBA00022840"/>
    </source>
</evidence>
<dbReference type="GO" id="GO:0005886">
    <property type="term" value="C:plasma membrane"/>
    <property type="evidence" value="ECO:0007669"/>
    <property type="project" value="TreeGrafter"/>
</dbReference>
<dbReference type="InterPro" id="IPR023214">
    <property type="entry name" value="HAD_sf"/>
</dbReference>
<dbReference type="NCBIfam" id="TIGR01494">
    <property type="entry name" value="ATPase_P-type"/>
    <property type="match status" value="3"/>
</dbReference>
<dbReference type="SFLD" id="SFLDG00002">
    <property type="entry name" value="C1.7:_P-type_atpase_like"/>
    <property type="match status" value="1"/>
</dbReference>
<dbReference type="EC" id="7.2.2.10" evidence="14"/>
<evidence type="ECO:0000256" key="10">
    <source>
        <dbReference type="ARBA" id="ARBA00022967"/>
    </source>
</evidence>
<dbReference type="InterPro" id="IPR004014">
    <property type="entry name" value="ATPase_P-typ_cation-transptr_N"/>
</dbReference>
<dbReference type="Pfam" id="PF13246">
    <property type="entry name" value="Cation_ATPase"/>
    <property type="match status" value="1"/>
</dbReference>
<feature type="region of interest" description="Disordered" evidence="15">
    <location>
        <begin position="1166"/>
        <end position="1246"/>
    </location>
</feature>
<evidence type="ECO:0000256" key="6">
    <source>
        <dbReference type="ARBA" id="ARBA00022741"/>
    </source>
</evidence>
<dbReference type="InterPro" id="IPR036412">
    <property type="entry name" value="HAD-like_sf"/>
</dbReference>
<evidence type="ECO:0000259" key="16">
    <source>
        <dbReference type="SMART" id="SM00831"/>
    </source>
</evidence>
<feature type="domain" description="Cation-transporting P-type ATPase N-terminal" evidence="16">
    <location>
        <begin position="43"/>
        <end position="119"/>
    </location>
</feature>
<comment type="similarity">
    <text evidence="14">Belongs to the cation transport ATPase (P-type) (TC 3.A.3) family.</text>
</comment>
<dbReference type="Pfam" id="PF08282">
    <property type="entry name" value="Hydrolase_3"/>
    <property type="match status" value="1"/>
</dbReference>
<dbReference type="Gene3D" id="3.40.50.1000">
    <property type="entry name" value="HAD superfamily/HAD-like"/>
    <property type="match status" value="1"/>
</dbReference>
<sequence>MGETYKKSIDNFVLQDAKEFGCSLNDLRGLMEARGAEAIVRLSNEHEGVEGLCKKLKTDSLIGLTGDHADLDRRRHVYGANTIPPAKSKGFVRLVIDACKDPTLIILVLSGFVNLALSFYEPTSASEAGELVVNSTLSAALLLANETATAFTTTTTEAPSEGHGTAWIEGVAILLCVVVVVLVTAVNDYSKERQFRSLQEKIETGQKFSVIRNGEAIDVPVSDLVVGDIARVKYGDLLPADGFLIQSNDLKIDESSLTGESDHIKKSVESDPVLLSGTYAMEGSGKMLITAVGVNSQTGIIMTLLGVGKSGVDDDDSTSTSSSSSSSSSSSRSSSNATSSDSSKSGNDDDLTAKSVLQAKLSKLALQIIYCGTTIAVIALIVLIARFCIEHYVIAKNEFSLVDIQMFVKFFIIAVTILVISIPEGLPLAIALALTYSVKKMMHDNNLVRHLDACETMGNATSICSDKTGTLTTNRMTVVQSYINGNHYTSQETQPHGANLPGVTGPVLMEAIAVNSAYNSMIVEPTKVGEQVQQLGNKTECGLLGFVNRLGGDYAAIRKRFPEHDFTKVYTFNSSRKCMMTVVPYTENGVSIGYRVYCKGASEIVLGRCTYLLGSDGKPHQLTGDRLKEIISTVIHEMANSGLRTICVAYKTFIRKGARELEKTEIEFADDSEIAWDDDEMYQNFTGIAICGIQDPVRPEVPTAIAKCKKAGITVRMVTGDNIMTARAIAMSCKILEPGEDFLALEGSEFNERIRDENGKVSQAKLDEIWPRLRVLARAQPADKYTLVKGIIDSKATAQREIVAVTGDGTNDGPALKKADVGFAMGIAGTDVAKEASDIILTDDNFTSIVKAVMWGRNVYDSISKFLQFQLTVNVVAVITAFIGAVTVSDSPLKAVHMLWINLIMDTLASLALATEQPTDELLERKPYGRKKSLISRTMVKNILCHAIYQLVILFVIFFHGDRIFGIKSGLYAPLFAPPSQHFTLVFNAFVMMTVFNEVNARKVHGERNVFKGLASNRVFCVIWITTFIAQIIIIQFGGAWFSTAPLTLTQWIVCLALGLSTLIWGQIVATIPSKKLPKTWKVGKGEVEAAKIHINGDYNVRARSRALTLRRTGKTLWMRGMFLIGSHLRVLRAFGMEKSEKAAFGRTAPAMTAEAAERWRASYRKYRHQKHQEKRAAAAEATDSTKPVDPAKPADWAKEQKEKKKTFKQIKQVARGKSVDKEAKKQQKKQRKGQTNVDMEDIELN</sequence>
<keyword evidence="2 14" id="KW-0813">Transport</keyword>
<dbReference type="SFLD" id="SFLDS00003">
    <property type="entry name" value="Haloacid_Dehalogenase"/>
    <property type="match status" value="1"/>
</dbReference>
<dbReference type="AlphaFoldDB" id="A0A8R1I730"/>
<evidence type="ECO:0000256" key="4">
    <source>
        <dbReference type="ARBA" id="ARBA00022692"/>
    </source>
</evidence>
<feature type="transmembrane region" description="Helical" evidence="14">
    <location>
        <begin position="1019"/>
        <end position="1043"/>
    </location>
</feature>
<evidence type="ECO:0000256" key="9">
    <source>
        <dbReference type="ARBA" id="ARBA00022842"/>
    </source>
</evidence>
<comment type="subcellular location">
    <subcellularLocation>
        <location evidence="1 14">Membrane</location>
        <topology evidence="1 14">Multi-pass membrane protein</topology>
    </subcellularLocation>
</comment>
<dbReference type="InterPro" id="IPR018303">
    <property type="entry name" value="ATPase_P-typ_P_site"/>
</dbReference>
<dbReference type="InterPro" id="IPR023299">
    <property type="entry name" value="ATPase_P-typ_cyto_dom_N"/>
</dbReference>
<reference evidence="18" key="1">
    <citation type="submission" date="2010-08" db="EMBL/GenBank/DDBJ databases">
        <authorList>
            <consortium name="Caenorhabditis japonica Sequencing Consortium"/>
            <person name="Wilson R.K."/>
        </authorList>
    </citation>
    <scope>NUCLEOTIDE SEQUENCE [LARGE SCALE GENOMIC DNA]</scope>
    <source>
        <strain evidence="18">DF5081</strain>
    </source>
</reference>
<evidence type="ECO:0000256" key="11">
    <source>
        <dbReference type="ARBA" id="ARBA00022989"/>
    </source>
</evidence>
<feature type="region of interest" description="Disordered" evidence="15">
    <location>
        <begin position="311"/>
        <end position="348"/>
    </location>
</feature>
<dbReference type="EnsemblMetazoa" id="CJA18790.1">
    <property type="protein sequence ID" value="CJA18790.1"/>
    <property type="gene ID" value="WBGene00137993"/>
</dbReference>
<evidence type="ECO:0000256" key="13">
    <source>
        <dbReference type="ARBA" id="ARBA00023136"/>
    </source>
</evidence>
<keyword evidence="13 14" id="KW-0472">Membrane</keyword>
<evidence type="ECO:0000256" key="1">
    <source>
        <dbReference type="ARBA" id="ARBA00004141"/>
    </source>
</evidence>
<evidence type="ECO:0000313" key="18">
    <source>
        <dbReference type="Proteomes" id="UP000005237"/>
    </source>
</evidence>
<dbReference type="GO" id="GO:0005388">
    <property type="term" value="F:P-type calcium transporter activity"/>
    <property type="evidence" value="ECO:0007669"/>
    <property type="project" value="UniProtKB-EC"/>
</dbReference>
<keyword evidence="12 14" id="KW-0406">Ion transport</keyword>
<dbReference type="SUPFAM" id="SSF56784">
    <property type="entry name" value="HAD-like"/>
    <property type="match status" value="1"/>
</dbReference>
<dbReference type="GO" id="GO:0046872">
    <property type="term" value="F:metal ion binding"/>
    <property type="evidence" value="ECO:0007669"/>
    <property type="project" value="UniProtKB-KW"/>
</dbReference>
<keyword evidence="6 14" id="KW-0547">Nucleotide-binding</keyword>
<dbReference type="PANTHER" id="PTHR24093">
    <property type="entry name" value="CATION TRANSPORTING ATPASE"/>
    <property type="match status" value="1"/>
</dbReference>
<dbReference type="Pfam" id="PF00689">
    <property type="entry name" value="Cation_ATPase_C"/>
    <property type="match status" value="1"/>
</dbReference>
<organism evidence="17 18">
    <name type="scientific">Caenorhabditis japonica</name>
    <dbReference type="NCBI Taxonomy" id="281687"/>
    <lineage>
        <taxon>Eukaryota</taxon>
        <taxon>Metazoa</taxon>
        <taxon>Ecdysozoa</taxon>
        <taxon>Nematoda</taxon>
        <taxon>Chromadorea</taxon>
        <taxon>Rhabditida</taxon>
        <taxon>Rhabditina</taxon>
        <taxon>Rhabditomorpha</taxon>
        <taxon>Rhabditoidea</taxon>
        <taxon>Rhabditidae</taxon>
        <taxon>Peloderinae</taxon>
        <taxon>Caenorhabditis</taxon>
    </lineage>
</organism>
<dbReference type="Proteomes" id="UP000005237">
    <property type="component" value="Unassembled WGS sequence"/>
</dbReference>
<name>A0A8R1I730_CAEJA</name>
<dbReference type="SUPFAM" id="SSF81653">
    <property type="entry name" value="Calcium ATPase, transduction domain A"/>
    <property type="match status" value="1"/>
</dbReference>
<feature type="transmembrane region" description="Helical" evidence="14">
    <location>
        <begin position="407"/>
        <end position="434"/>
    </location>
</feature>
<dbReference type="Gene3D" id="3.40.1110.10">
    <property type="entry name" value="Calcium-transporting ATPase, cytoplasmic domain N"/>
    <property type="match status" value="1"/>
</dbReference>
<dbReference type="InterPro" id="IPR008250">
    <property type="entry name" value="ATPase_P-typ_transduc_dom_A_sf"/>
</dbReference>
<evidence type="ECO:0000256" key="14">
    <source>
        <dbReference type="RuleBase" id="RU361146"/>
    </source>
</evidence>
<feature type="transmembrane region" description="Helical" evidence="14">
    <location>
        <begin position="934"/>
        <end position="960"/>
    </location>
</feature>
<evidence type="ECO:0000256" key="3">
    <source>
        <dbReference type="ARBA" id="ARBA00022568"/>
    </source>
</evidence>
<evidence type="ECO:0000313" key="17">
    <source>
        <dbReference type="EnsemblMetazoa" id="CJA18790.1"/>
    </source>
</evidence>
<keyword evidence="8 14" id="KW-0067">ATP-binding</keyword>
<dbReference type="InterPro" id="IPR059000">
    <property type="entry name" value="ATPase_P-type_domA"/>
</dbReference>